<keyword evidence="4" id="KW-1185">Reference proteome</keyword>
<dbReference type="Proteomes" id="UP001241758">
    <property type="component" value="Unassembled WGS sequence"/>
</dbReference>
<dbReference type="PANTHER" id="PTHR35526">
    <property type="entry name" value="ANTI-SIGMA-F FACTOR RSBW-RELATED"/>
    <property type="match status" value="1"/>
</dbReference>
<name>A0ABT6WGU6_9ACTN</name>
<protein>
    <submittedName>
        <fullName evidence="3">ATP-binding protein</fullName>
    </submittedName>
</protein>
<evidence type="ECO:0000259" key="2">
    <source>
        <dbReference type="Pfam" id="PF13581"/>
    </source>
</evidence>
<accession>A0ABT6WGU6</accession>
<comment type="caution">
    <text evidence="3">The sequence shown here is derived from an EMBL/GenBank/DDBJ whole genome shotgun (WGS) entry which is preliminary data.</text>
</comment>
<reference evidence="3 4" key="1">
    <citation type="submission" date="2023-05" db="EMBL/GenBank/DDBJ databases">
        <title>Actinoplanes sp. NEAU-A12 genome sequencing.</title>
        <authorList>
            <person name="Wang Z.-S."/>
        </authorList>
    </citation>
    <scope>NUCLEOTIDE SEQUENCE [LARGE SCALE GENOMIC DNA]</scope>
    <source>
        <strain evidence="3 4">NEAU-A12</strain>
    </source>
</reference>
<evidence type="ECO:0000313" key="4">
    <source>
        <dbReference type="Proteomes" id="UP001241758"/>
    </source>
</evidence>
<dbReference type="GO" id="GO:0005524">
    <property type="term" value="F:ATP binding"/>
    <property type="evidence" value="ECO:0007669"/>
    <property type="project" value="UniProtKB-KW"/>
</dbReference>
<keyword evidence="3" id="KW-0547">Nucleotide-binding</keyword>
<dbReference type="Pfam" id="PF13581">
    <property type="entry name" value="HATPase_c_2"/>
    <property type="match status" value="1"/>
</dbReference>
<feature type="domain" description="Histidine kinase/HSP90-like ATPase" evidence="2">
    <location>
        <begin position="11"/>
        <end position="98"/>
    </location>
</feature>
<organism evidence="3 4">
    <name type="scientific">Actinoplanes sandaracinus</name>
    <dbReference type="NCBI Taxonomy" id="3045177"/>
    <lineage>
        <taxon>Bacteria</taxon>
        <taxon>Bacillati</taxon>
        <taxon>Actinomycetota</taxon>
        <taxon>Actinomycetes</taxon>
        <taxon>Micromonosporales</taxon>
        <taxon>Micromonosporaceae</taxon>
        <taxon>Actinoplanes</taxon>
    </lineage>
</organism>
<dbReference type="Gene3D" id="3.30.565.10">
    <property type="entry name" value="Histidine kinase-like ATPase, C-terminal domain"/>
    <property type="match status" value="1"/>
</dbReference>
<keyword evidence="1" id="KW-0723">Serine/threonine-protein kinase</keyword>
<sequence>MPLEHGTPASSTRRIAERALRRWGLTAHEDDVLLVTTELVQNVTKHTDDGGEFRMSVTDDAILIEVTDTNPAPPRVREIRQHRAGGRGMLLISSVARRWGSRPAVWAGRTGKIVWAELVRRWPR</sequence>
<keyword evidence="1" id="KW-0418">Kinase</keyword>
<dbReference type="InterPro" id="IPR036890">
    <property type="entry name" value="HATPase_C_sf"/>
</dbReference>
<dbReference type="EMBL" id="JASCTH010000005">
    <property type="protein sequence ID" value="MDI6098955.1"/>
    <property type="molecule type" value="Genomic_DNA"/>
</dbReference>
<dbReference type="CDD" id="cd16936">
    <property type="entry name" value="HATPase_RsbW-like"/>
    <property type="match status" value="1"/>
</dbReference>
<evidence type="ECO:0000256" key="1">
    <source>
        <dbReference type="ARBA" id="ARBA00022527"/>
    </source>
</evidence>
<evidence type="ECO:0000313" key="3">
    <source>
        <dbReference type="EMBL" id="MDI6098955.1"/>
    </source>
</evidence>
<dbReference type="InterPro" id="IPR003594">
    <property type="entry name" value="HATPase_dom"/>
</dbReference>
<keyword evidence="3" id="KW-0067">ATP-binding</keyword>
<dbReference type="InterPro" id="IPR050267">
    <property type="entry name" value="Anti-sigma-factor_SerPK"/>
</dbReference>
<dbReference type="PANTHER" id="PTHR35526:SF3">
    <property type="entry name" value="ANTI-SIGMA-F FACTOR RSBW"/>
    <property type="match status" value="1"/>
</dbReference>
<proteinExistence type="predicted"/>
<dbReference type="SUPFAM" id="SSF55874">
    <property type="entry name" value="ATPase domain of HSP90 chaperone/DNA topoisomerase II/histidine kinase"/>
    <property type="match status" value="1"/>
</dbReference>
<keyword evidence="1" id="KW-0808">Transferase</keyword>
<gene>
    <name evidence="3" type="ORF">QLQ12_10120</name>
</gene>